<keyword evidence="3" id="KW-1185">Reference proteome</keyword>
<organism evidence="2 3">
    <name type="scientific">Recurvomyces mirabilis</name>
    <dbReference type="NCBI Taxonomy" id="574656"/>
    <lineage>
        <taxon>Eukaryota</taxon>
        <taxon>Fungi</taxon>
        <taxon>Dikarya</taxon>
        <taxon>Ascomycota</taxon>
        <taxon>Pezizomycotina</taxon>
        <taxon>Dothideomycetes</taxon>
        <taxon>Dothideomycetidae</taxon>
        <taxon>Mycosphaerellales</taxon>
        <taxon>Teratosphaeriaceae</taxon>
        <taxon>Recurvomyces</taxon>
    </lineage>
</organism>
<evidence type="ECO:0000313" key="2">
    <source>
        <dbReference type="EMBL" id="KAK3675294.1"/>
    </source>
</evidence>
<proteinExistence type="predicted"/>
<dbReference type="AlphaFoldDB" id="A0AAE0WNZ9"/>
<sequence>MKLNDLLALATAIVLTQADPYDIADDMAKCRSMKHGDKAVSAITTFCNNPSIHAPSTYAQNGITNGNIHVMISGNCRPQQWIPWYWCEAQFFNMCANSQMSSVMASHEYGDNGCQHFSITTGSEY</sequence>
<feature type="signal peptide" evidence="1">
    <location>
        <begin position="1"/>
        <end position="18"/>
    </location>
</feature>
<comment type="caution">
    <text evidence="2">The sequence shown here is derived from an EMBL/GenBank/DDBJ whole genome shotgun (WGS) entry which is preliminary data.</text>
</comment>
<feature type="chain" id="PRO_5041905002" evidence="1">
    <location>
        <begin position="19"/>
        <end position="125"/>
    </location>
</feature>
<evidence type="ECO:0000256" key="1">
    <source>
        <dbReference type="SAM" id="SignalP"/>
    </source>
</evidence>
<gene>
    <name evidence="2" type="ORF">LTR78_004804</name>
</gene>
<reference evidence="2" key="1">
    <citation type="submission" date="2023-07" db="EMBL/GenBank/DDBJ databases">
        <title>Black Yeasts Isolated from many extreme environments.</title>
        <authorList>
            <person name="Coleine C."/>
            <person name="Stajich J.E."/>
            <person name="Selbmann L."/>
        </authorList>
    </citation>
    <scope>NUCLEOTIDE SEQUENCE</scope>
    <source>
        <strain evidence="2">CCFEE 5485</strain>
    </source>
</reference>
<keyword evidence="1" id="KW-0732">Signal</keyword>
<name>A0AAE0WNZ9_9PEZI</name>
<dbReference type="EMBL" id="JAUTXT010000015">
    <property type="protein sequence ID" value="KAK3675294.1"/>
    <property type="molecule type" value="Genomic_DNA"/>
</dbReference>
<evidence type="ECO:0000313" key="3">
    <source>
        <dbReference type="Proteomes" id="UP001274830"/>
    </source>
</evidence>
<dbReference type="Proteomes" id="UP001274830">
    <property type="component" value="Unassembled WGS sequence"/>
</dbReference>
<accession>A0AAE0WNZ9</accession>
<protein>
    <submittedName>
        <fullName evidence="2">Uncharacterized protein</fullName>
    </submittedName>
</protein>